<dbReference type="Gene3D" id="3.40.50.360">
    <property type="match status" value="1"/>
</dbReference>
<dbReference type="EC" id="1.5.1.38" evidence="5"/>
<evidence type="ECO:0000256" key="3">
    <source>
        <dbReference type="ARBA" id="ARBA00023002"/>
    </source>
</evidence>
<keyword evidence="3 5" id="KW-0560">Oxidoreductase</keyword>
<keyword evidence="1" id="KW-0285">Flavoprotein</keyword>
<evidence type="ECO:0000256" key="2">
    <source>
        <dbReference type="ARBA" id="ARBA00022643"/>
    </source>
</evidence>
<dbReference type="InterPro" id="IPR005025">
    <property type="entry name" value="FMN_Rdtase-like_dom"/>
</dbReference>
<sequence>MNVVVLSGSTVGSKTRTAMNQVMEKLDKHTVDATLIDLADYTIQWSDGRHYLDYAGDTKYVTQTIMDADVLLIGTPVFQASIPGTLKNVFDLLPERAFEHKTVSVVMTAGSSKHYMIVDQQLKPILNYMKAHITQSFVFIEEKDFLNKQIINDDIHFRLQDLVDDTLLLSETLKQLREQKEAEFDF</sequence>
<accession>A0ABS2PHC7</accession>
<feature type="domain" description="NADPH-dependent FMN reductase-like" evidence="4">
    <location>
        <begin position="1"/>
        <end position="141"/>
    </location>
</feature>
<evidence type="ECO:0000313" key="5">
    <source>
        <dbReference type="EMBL" id="MBM7634839.1"/>
    </source>
</evidence>
<protein>
    <submittedName>
        <fullName evidence="5">FMN reductase</fullName>
        <ecNumber evidence="5">1.5.1.38</ecNumber>
    </submittedName>
</protein>
<proteinExistence type="predicted"/>
<keyword evidence="6" id="KW-1185">Reference proteome</keyword>
<evidence type="ECO:0000259" key="4">
    <source>
        <dbReference type="Pfam" id="PF03358"/>
    </source>
</evidence>
<dbReference type="InterPro" id="IPR051814">
    <property type="entry name" value="NAD(P)H-dep_FMN_reductase"/>
</dbReference>
<reference evidence="5 6" key="1">
    <citation type="submission" date="2021-01" db="EMBL/GenBank/DDBJ databases">
        <title>Genomic Encyclopedia of Type Strains, Phase IV (KMG-IV): sequencing the most valuable type-strain genomes for metagenomic binning, comparative biology and taxonomic classification.</title>
        <authorList>
            <person name="Goeker M."/>
        </authorList>
    </citation>
    <scope>NUCLEOTIDE SEQUENCE [LARGE SCALE GENOMIC DNA]</scope>
    <source>
        <strain evidence="5 6">DSM 25540</strain>
    </source>
</reference>
<comment type="caution">
    <text evidence="5">The sequence shown here is derived from an EMBL/GenBank/DDBJ whole genome shotgun (WGS) entry which is preliminary data.</text>
</comment>
<dbReference type="RefSeq" id="WP_204699601.1">
    <property type="nucleotide sequence ID" value="NZ_JAFBEC010000018.1"/>
</dbReference>
<organism evidence="5 6">
    <name type="scientific">Geomicrobium sediminis</name>
    <dbReference type="NCBI Taxonomy" id="1347788"/>
    <lineage>
        <taxon>Bacteria</taxon>
        <taxon>Bacillati</taxon>
        <taxon>Bacillota</taxon>
        <taxon>Bacilli</taxon>
        <taxon>Bacillales</taxon>
        <taxon>Geomicrobium</taxon>
    </lineage>
</organism>
<evidence type="ECO:0000256" key="1">
    <source>
        <dbReference type="ARBA" id="ARBA00022630"/>
    </source>
</evidence>
<dbReference type="PANTHER" id="PTHR43408:SF2">
    <property type="entry name" value="FMN REDUCTASE (NADPH)"/>
    <property type="match status" value="1"/>
</dbReference>
<dbReference type="SUPFAM" id="SSF52218">
    <property type="entry name" value="Flavoproteins"/>
    <property type="match status" value="1"/>
</dbReference>
<dbReference type="Proteomes" id="UP000741863">
    <property type="component" value="Unassembled WGS sequence"/>
</dbReference>
<evidence type="ECO:0000313" key="6">
    <source>
        <dbReference type="Proteomes" id="UP000741863"/>
    </source>
</evidence>
<keyword evidence="2" id="KW-0288">FMN</keyword>
<gene>
    <name evidence="5" type="ORF">JOD17_003966</name>
</gene>
<dbReference type="PANTHER" id="PTHR43408">
    <property type="entry name" value="FMN REDUCTASE (NADPH)"/>
    <property type="match status" value="1"/>
</dbReference>
<name>A0ABS2PHC7_9BACL</name>
<dbReference type="Pfam" id="PF03358">
    <property type="entry name" value="FMN_red"/>
    <property type="match status" value="1"/>
</dbReference>
<dbReference type="GO" id="GO:0052873">
    <property type="term" value="F:FMN reductase (NADPH) activity"/>
    <property type="evidence" value="ECO:0007669"/>
    <property type="project" value="UniProtKB-EC"/>
</dbReference>
<dbReference type="InterPro" id="IPR029039">
    <property type="entry name" value="Flavoprotein-like_sf"/>
</dbReference>
<dbReference type="EMBL" id="JAFBEC010000018">
    <property type="protein sequence ID" value="MBM7634839.1"/>
    <property type="molecule type" value="Genomic_DNA"/>
</dbReference>